<feature type="domain" description="Cytochrome c" evidence="19">
    <location>
        <begin position="160"/>
        <end position="271"/>
    </location>
</feature>
<evidence type="ECO:0000256" key="9">
    <source>
        <dbReference type="ARBA" id="ARBA00022982"/>
    </source>
</evidence>
<feature type="binding site" description="axial binding residue" evidence="17">
    <location>
        <position position="107"/>
    </location>
    <ligand>
        <name>heme c</name>
        <dbReference type="ChEBI" id="CHEBI:61717"/>
        <label>1</label>
    </ligand>
    <ligandPart>
        <name>Fe</name>
        <dbReference type="ChEBI" id="CHEBI:18248"/>
    </ligandPart>
</feature>
<keyword evidence="5 14" id="KW-0808">Transferase</keyword>
<keyword evidence="4 14" id="KW-0349">Heme</keyword>
<dbReference type="Gene3D" id="1.10.760.10">
    <property type="entry name" value="Cytochrome c-like domain"/>
    <property type="match status" value="2"/>
</dbReference>
<dbReference type="AlphaFoldDB" id="Q47BC1"/>
<feature type="binding site" description="axial binding residue" evidence="17">
    <location>
        <position position="184"/>
    </location>
    <ligand>
        <name>heme c</name>
        <dbReference type="ChEBI" id="CHEBI:61717"/>
        <label>2</label>
    </ligand>
    <ligandPart>
        <name>Fe</name>
        <dbReference type="ChEBI" id="CHEBI:18248"/>
    </ligandPart>
</feature>
<reference evidence="20" key="1">
    <citation type="submission" date="2005-08" db="EMBL/GenBank/DDBJ databases">
        <title>Complete sequence of Dechloromonas aromatica RCB.</title>
        <authorList>
            <person name="Salinero K.K."/>
            <person name="Copeland A."/>
            <person name="Lucas S."/>
            <person name="Lapidus A."/>
            <person name="Barry K."/>
            <person name="Detter J.C."/>
            <person name="Glavina T."/>
            <person name="Hammon N."/>
            <person name="Israni S."/>
            <person name="Pitluck S."/>
            <person name="Di Bartolo G."/>
            <person name="Trong S."/>
            <person name="Schmutz J."/>
            <person name="Larimer F."/>
            <person name="Land M."/>
            <person name="Ivanova N."/>
            <person name="Richardson P."/>
        </authorList>
    </citation>
    <scope>NUCLEOTIDE SEQUENCE</scope>
    <source>
        <strain evidence="20">RCB</strain>
    </source>
</reference>
<evidence type="ECO:0000259" key="19">
    <source>
        <dbReference type="PROSITE" id="PS51007"/>
    </source>
</evidence>
<dbReference type="GO" id="GO:0019417">
    <property type="term" value="P:sulfur oxidation"/>
    <property type="evidence" value="ECO:0007669"/>
    <property type="project" value="InterPro"/>
</dbReference>
<name>Q47BC1_DECAR</name>
<dbReference type="Pfam" id="PF21342">
    <property type="entry name" value="SoxA-TsdA_cyt-c"/>
    <property type="match status" value="2"/>
</dbReference>
<evidence type="ECO:0000256" key="5">
    <source>
        <dbReference type="ARBA" id="ARBA00022679"/>
    </source>
</evidence>
<organism evidence="20">
    <name type="scientific">Dechloromonas aromatica (strain RCB)</name>
    <dbReference type="NCBI Taxonomy" id="159087"/>
    <lineage>
        <taxon>Bacteria</taxon>
        <taxon>Pseudomonadati</taxon>
        <taxon>Pseudomonadota</taxon>
        <taxon>Betaproteobacteria</taxon>
        <taxon>Rhodocyclales</taxon>
        <taxon>Azonexaceae</taxon>
        <taxon>Dechloromonas</taxon>
    </lineage>
</organism>
<keyword evidence="7 18" id="KW-0732">Signal</keyword>
<dbReference type="GO" id="GO:0016740">
    <property type="term" value="F:transferase activity"/>
    <property type="evidence" value="ECO:0007669"/>
    <property type="project" value="UniProtKB-KW"/>
</dbReference>
<feature type="binding site" description="covalent" evidence="16">
    <location>
        <position position="180"/>
    </location>
    <ligand>
        <name>heme c</name>
        <dbReference type="ChEBI" id="CHEBI:61717"/>
        <label>2</label>
    </ligand>
</feature>
<evidence type="ECO:0000256" key="3">
    <source>
        <dbReference type="ARBA" id="ARBA00022448"/>
    </source>
</evidence>
<feature type="chain" id="PRO_5004233022" description="SoxAX cytochrome complex subunit A" evidence="18">
    <location>
        <begin position="25"/>
        <end position="271"/>
    </location>
</feature>
<evidence type="ECO:0000256" key="17">
    <source>
        <dbReference type="PIRSR" id="PIRSR038455-3"/>
    </source>
</evidence>
<keyword evidence="3 14" id="KW-0813">Transport</keyword>
<keyword evidence="9 14" id="KW-0249">Electron transport</keyword>
<evidence type="ECO:0000313" key="20">
    <source>
        <dbReference type="EMBL" id="AAZ47860.1"/>
    </source>
</evidence>
<keyword evidence="8 14" id="KW-0574">Periplasm</keyword>
<protein>
    <recommendedName>
        <fullName evidence="14">SoxAX cytochrome complex subunit A</fullName>
        <ecNumber evidence="14">2.8.5.2</ecNumber>
    </recommendedName>
    <alternativeName>
        <fullName evidence="14">Protein SoxA</fullName>
    </alternativeName>
    <alternativeName>
        <fullName evidence="14">Sulfur oxidizing protein A</fullName>
    </alternativeName>
    <alternativeName>
        <fullName evidence="14">Thiosulfate-oxidizing multienzyme system protein SoxA</fullName>
    </alternativeName>
</protein>
<dbReference type="HOGENOM" id="CLU_079910_0_0_4"/>
<dbReference type="GO" id="GO:0016669">
    <property type="term" value="F:oxidoreductase activity, acting on a sulfur group of donors, cytochrome as acceptor"/>
    <property type="evidence" value="ECO:0007669"/>
    <property type="project" value="InterPro"/>
</dbReference>
<comment type="catalytic activity">
    <reaction evidence="13 14">
        <text>S-sulfanyl-L-cysteinyl-[SoxY protein] + thiosulfate + 2 Fe(III)-[cytochrome c] = S-(2-sulfodisulfanyl)-L-cysteinyl-[SoxY protein] + 2 Fe(II)-[cytochrome c] + 2 H(+)</text>
        <dbReference type="Rhea" id="RHEA:51224"/>
        <dbReference type="Rhea" id="RHEA-COMP:10350"/>
        <dbReference type="Rhea" id="RHEA-COMP:14399"/>
        <dbReference type="Rhea" id="RHEA-COMP:14689"/>
        <dbReference type="Rhea" id="RHEA-COMP:14690"/>
        <dbReference type="ChEBI" id="CHEBI:15378"/>
        <dbReference type="ChEBI" id="CHEBI:29033"/>
        <dbReference type="ChEBI" id="CHEBI:29034"/>
        <dbReference type="ChEBI" id="CHEBI:33542"/>
        <dbReference type="ChEBI" id="CHEBI:61963"/>
        <dbReference type="ChEBI" id="CHEBI:140664"/>
        <dbReference type="EC" id="2.8.5.2"/>
    </reaction>
</comment>
<evidence type="ECO:0000256" key="10">
    <source>
        <dbReference type="ARBA" id="ARBA00023004"/>
    </source>
</evidence>
<evidence type="ECO:0000256" key="2">
    <source>
        <dbReference type="ARBA" id="ARBA00011530"/>
    </source>
</evidence>
<dbReference type="PROSITE" id="PS51007">
    <property type="entry name" value="CYTC"/>
    <property type="match status" value="1"/>
</dbReference>
<evidence type="ECO:0000256" key="14">
    <source>
        <dbReference type="PIRNR" id="PIRNR038455"/>
    </source>
</evidence>
<dbReference type="GO" id="GO:0020037">
    <property type="term" value="F:heme binding"/>
    <property type="evidence" value="ECO:0007669"/>
    <property type="project" value="InterPro"/>
</dbReference>
<dbReference type="eggNOG" id="COG3258">
    <property type="taxonomic scope" value="Bacteria"/>
</dbReference>
<feature type="binding site" description="covalent" evidence="16">
    <location>
        <position position="71"/>
    </location>
    <ligand>
        <name>heme c</name>
        <dbReference type="ChEBI" id="CHEBI:61717"/>
        <label>1</label>
    </ligand>
</feature>
<evidence type="ECO:0000256" key="7">
    <source>
        <dbReference type="ARBA" id="ARBA00022729"/>
    </source>
</evidence>
<dbReference type="EMBL" id="CP000089">
    <property type="protein sequence ID" value="AAZ47860.1"/>
    <property type="molecule type" value="Genomic_DNA"/>
</dbReference>
<dbReference type="GO" id="GO:0046872">
    <property type="term" value="F:metal ion binding"/>
    <property type="evidence" value="ECO:0007669"/>
    <property type="project" value="UniProtKB-KW"/>
</dbReference>
<comment type="catalytic activity">
    <reaction evidence="12 14">
        <text>L-cysteinyl-[SoxY protein] + thiosulfate + 2 Fe(III)-[cytochrome c] = S-sulfosulfanyl-L-cysteinyl-[SoxY protein] + 2 Fe(II)-[cytochrome c] + 2 H(+)</text>
        <dbReference type="Rhea" id="RHEA:56720"/>
        <dbReference type="Rhea" id="RHEA-COMP:10350"/>
        <dbReference type="Rhea" id="RHEA-COMP:14328"/>
        <dbReference type="Rhea" id="RHEA-COMP:14399"/>
        <dbReference type="Rhea" id="RHEA-COMP:14691"/>
        <dbReference type="ChEBI" id="CHEBI:15378"/>
        <dbReference type="ChEBI" id="CHEBI:29033"/>
        <dbReference type="ChEBI" id="CHEBI:29034"/>
        <dbReference type="ChEBI" id="CHEBI:29950"/>
        <dbReference type="ChEBI" id="CHEBI:33542"/>
        <dbReference type="ChEBI" id="CHEBI:139321"/>
        <dbReference type="EC" id="2.8.5.2"/>
    </reaction>
</comment>
<dbReference type="OrthoDB" id="9808312at2"/>
<comment type="subcellular location">
    <subcellularLocation>
        <location evidence="1 14">Periplasm</location>
    </subcellularLocation>
</comment>
<evidence type="ECO:0000256" key="13">
    <source>
        <dbReference type="ARBA" id="ARBA00048423"/>
    </source>
</evidence>
<dbReference type="SUPFAM" id="SSF46626">
    <property type="entry name" value="Cytochrome c"/>
    <property type="match status" value="2"/>
</dbReference>
<comment type="subunit">
    <text evidence="2 14">Heterodimer of SoxA and SoxX.</text>
</comment>
<evidence type="ECO:0000256" key="16">
    <source>
        <dbReference type="PIRSR" id="PIRSR038455-2"/>
    </source>
</evidence>
<sequence length="271" mass="29957">MIQRLLKTLVGVATIAAFAGSVLAQDSKVADELAKYREALADGNPADLLEVKGEGLWSEKRGPKQVSLEQCDLGLGPGKLEGAYAQLPKYFKDTGKVMDVESRLVHCMVTLQGFKQEQVTRQWFSKPGQDSDIEALVTFIGAKSNGKPINVPASHPEEAKMAKMGEYIFYRRSGPQDFSCAICHGQEGKRIRLQDLGNLTTKDGAGTAMKTWPSYRVSQGAVWTMQRRLIDCMRQARWPEPNYLADSIIALETYLQKNATGTVMETPGIKR</sequence>
<feature type="binding site" description="covalent" evidence="16">
    <location>
        <position position="183"/>
    </location>
    <ligand>
        <name>heme c</name>
        <dbReference type="ChEBI" id="CHEBI:61717"/>
        <label>2</label>
    </ligand>
</feature>
<keyword evidence="10 14" id="KW-0408">Iron</keyword>
<feature type="active site" description="Cysteine persulfide intermediate" evidence="15">
    <location>
        <position position="232"/>
    </location>
</feature>
<dbReference type="GO" id="GO:0042597">
    <property type="term" value="C:periplasmic space"/>
    <property type="evidence" value="ECO:0007669"/>
    <property type="project" value="UniProtKB-SubCell"/>
</dbReference>
<dbReference type="STRING" id="159087.Daro_3130"/>
<keyword evidence="6 14" id="KW-0479">Metal-binding</keyword>
<evidence type="ECO:0000256" key="1">
    <source>
        <dbReference type="ARBA" id="ARBA00004418"/>
    </source>
</evidence>
<dbReference type="EC" id="2.8.5.2" evidence="14"/>
<gene>
    <name evidence="20" type="ordered locus">Daro_3130</name>
</gene>
<dbReference type="GO" id="GO:0009055">
    <property type="term" value="F:electron transfer activity"/>
    <property type="evidence" value="ECO:0007669"/>
    <property type="project" value="InterPro"/>
</dbReference>
<feature type="binding site" evidence="16">
    <location>
        <position position="228"/>
    </location>
    <ligand>
        <name>substrate</name>
    </ligand>
</feature>
<evidence type="ECO:0000256" key="15">
    <source>
        <dbReference type="PIRSR" id="PIRSR038455-1"/>
    </source>
</evidence>
<dbReference type="KEGG" id="dar:Daro_3130"/>
<dbReference type="GO" id="GO:0070069">
    <property type="term" value="C:cytochrome complex"/>
    <property type="evidence" value="ECO:0007669"/>
    <property type="project" value="InterPro"/>
</dbReference>
<comment type="cofactor">
    <cofactor evidence="16">
        <name>heme</name>
        <dbReference type="ChEBI" id="CHEBI:30413"/>
    </cofactor>
    <text evidence="16">Binds 2 heme groups per subunit.</text>
</comment>
<evidence type="ECO:0000256" key="11">
    <source>
        <dbReference type="ARBA" id="ARBA00025746"/>
    </source>
</evidence>
<evidence type="ECO:0000256" key="8">
    <source>
        <dbReference type="ARBA" id="ARBA00022764"/>
    </source>
</evidence>
<evidence type="ECO:0000256" key="18">
    <source>
        <dbReference type="SAM" id="SignalP"/>
    </source>
</evidence>
<dbReference type="InterPro" id="IPR009056">
    <property type="entry name" value="Cyt_c-like_dom"/>
</dbReference>
<dbReference type="NCBIfam" id="TIGR04484">
    <property type="entry name" value="thiosulf_SoxA"/>
    <property type="match status" value="1"/>
</dbReference>
<feature type="binding site" description="axial binding residue" evidence="17">
    <location>
        <position position="232"/>
    </location>
    <ligand>
        <name>heme c</name>
        <dbReference type="ChEBI" id="CHEBI:61717"/>
        <label>2</label>
    </ligand>
    <ligandPart>
        <name>Fe</name>
        <dbReference type="ChEBI" id="CHEBI:18248"/>
    </ligandPart>
</feature>
<feature type="signal peptide" evidence="18">
    <location>
        <begin position="1"/>
        <end position="24"/>
    </location>
</feature>
<comment type="similarity">
    <text evidence="11 14">Belongs to the SoxA family.</text>
</comment>
<proteinExistence type="inferred from homology"/>
<dbReference type="InterPro" id="IPR025710">
    <property type="entry name" value="SoxA"/>
</dbReference>
<dbReference type="PIRSF" id="PIRSF038455">
    <property type="entry name" value="SoxA"/>
    <property type="match status" value="1"/>
</dbReference>
<dbReference type="InterPro" id="IPR036909">
    <property type="entry name" value="Cyt_c-like_dom_sf"/>
</dbReference>
<evidence type="ECO:0000256" key="4">
    <source>
        <dbReference type="ARBA" id="ARBA00022617"/>
    </source>
</evidence>
<accession>Q47BC1</accession>
<evidence type="ECO:0000256" key="12">
    <source>
        <dbReference type="ARBA" id="ARBA00048077"/>
    </source>
</evidence>
<evidence type="ECO:0000256" key="6">
    <source>
        <dbReference type="ARBA" id="ARBA00022723"/>
    </source>
</evidence>